<comment type="caution">
    <text evidence="1">The sequence shown here is derived from an EMBL/GenBank/DDBJ whole genome shotgun (WGS) entry which is preliminary data.</text>
</comment>
<dbReference type="Proteomes" id="UP001212841">
    <property type="component" value="Unassembled WGS sequence"/>
</dbReference>
<dbReference type="EMBL" id="JADGJD010001083">
    <property type="protein sequence ID" value="KAJ3046827.1"/>
    <property type="molecule type" value="Genomic_DNA"/>
</dbReference>
<evidence type="ECO:0000313" key="2">
    <source>
        <dbReference type="Proteomes" id="UP001212841"/>
    </source>
</evidence>
<dbReference type="AlphaFoldDB" id="A0AAD5S6P1"/>
<accession>A0AAD5S6P1</accession>
<evidence type="ECO:0000313" key="1">
    <source>
        <dbReference type="EMBL" id="KAJ3046827.1"/>
    </source>
</evidence>
<reference evidence="1" key="1">
    <citation type="submission" date="2020-05" db="EMBL/GenBank/DDBJ databases">
        <title>Phylogenomic resolution of chytrid fungi.</title>
        <authorList>
            <person name="Stajich J.E."/>
            <person name="Amses K."/>
            <person name="Simmons R."/>
            <person name="Seto K."/>
            <person name="Myers J."/>
            <person name="Bonds A."/>
            <person name="Quandt C.A."/>
            <person name="Barry K."/>
            <person name="Liu P."/>
            <person name="Grigoriev I."/>
            <person name="Longcore J.E."/>
            <person name="James T.Y."/>
        </authorList>
    </citation>
    <scope>NUCLEOTIDE SEQUENCE</scope>
    <source>
        <strain evidence="1">JEL0318</strain>
    </source>
</reference>
<sequence>MEETYLTNLDGRVANIYRAYLAHNADQKWGIVDRVLDMCIKFKPKVSFDATFLSLGLIYKSNGNMSFLTPTTRDVMLRVTVETLSADPQSSINLYMVRHLSVLRDNASAGGEKDYSFEKLVFLRLLVQHEKDIWIKYRDLAGFDYSVMLKIRHHMQIDGNTPPPDWKLMQVGTLVAHPREGGHRFDHVYYGENEVVFLDTTVSQYWETKIPSMTAAGANEFASIREKVAKWIGAERFRVEVRDSRLVAVPMISKKWKRGLGVTKECARSAVPTLRYVVLCPRPRHNCQPERTKAYGFIGICYDSLLDCSGLVQMEEISAFALGGTERME</sequence>
<protein>
    <submittedName>
        <fullName evidence="1">Uncharacterized protein</fullName>
    </submittedName>
</protein>
<organism evidence="1 2">
    <name type="scientific">Rhizophlyctis rosea</name>
    <dbReference type="NCBI Taxonomy" id="64517"/>
    <lineage>
        <taxon>Eukaryota</taxon>
        <taxon>Fungi</taxon>
        <taxon>Fungi incertae sedis</taxon>
        <taxon>Chytridiomycota</taxon>
        <taxon>Chytridiomycota incertae sedis</taxon>
        <taxon>Chytridiomycetes</taxon>
        <taxon>Rhizophlyctidales</taxon>
        <taxon>Rhizophlyctidaceae</taxon>
        <taxon>Rhizophlyctis</taxon>
    </lineage>
</organism>
<keyword evidence="2" id="KW-1185">Reference proteome</keyword>
<name>A0AAD5S6P1_9FUNG</name>
<gene>
    <name evidence="1" type="ORF">HK097_000479</name>
</gene>
<proteinExistence type="predicted"/>